<dbReference type="InterPro" id="IPR045880">
    <property type="entry name" value="ZCF37"/>
</dbReference>
<accession>A0A438F7Y3</accession>
<dbReference type="AlphaFoldDB" id="A0A438F7Y3"/>
<comment type="caution">
    <text evidence="2">The sequence shown here is derived from an EMBL/GenBank/DDBJ whole genome shotgun (WGS) entry which is preliminary data.</text>
</comment>
<gene>
    <name evidence="2" type="ORF">CK203_080804</name>
</gene>
<dbReference type="Proteomes" id="UP000288805">
    <property type="component" value="Unassembled WGS sequence"/>
</dbReference>
<reference evidence="2 3" key="1">
    <citation type="journal article" date="2018" name="PLoS Genet.">
        <title>Population sequencing reveals clonal diversity and ancestral inbreeding in the grapevine cultivar Chardonnay.</title>
        <authorList>
            <person name="Roach M.J."/>
            <person name="Johnson D.L."/>
            <person name="Bohlmann J."/>
            <person name="van Vuuren H.J."/>
            <person name="Jones S.J."/>
            <person name="Pretorius I.S."/>
            <person name="Schmidt S.A."/>
            <person name="Borneman A.R."/>
        </authorList>
    </citation>
    <scope>NUCLEOTIDE SEQUENCE [LARGE SCALE GENOMIC DNA]</scope>
    <source>
        <strain evidence="3">cv. Chardonnay</strain>
        <tissue evidence="2">Leaf</tissue>
    </source>
</reference>
<evidence type="ECO:0000313" key="3">
    <source>
        <dbReference type="Proteomes" id="UP000288805"/>
    </source>
</evidence>
<sequence>MLNPLICGTFHPEDDDDDEAYWSTSSTTRRSRRGRDSKNPYSSRGLDKFSALLADLEEKRQQIYSQVGSQDISFVRFAYSNSNDCVPIVVKLRDKKLENIKDNNVTHHSAQVVDDKFPIEAGAAANEFKQSGLETDVNTKKKTPFSWKICCDTVYLSGVVPGSGHKGRELIRYQKANKEEGIHMLFVSSSTDLPRFVGKGVGDRNPRRIAMFNYLACTLLSLLNRLRKLSCVGSPTCDHLSEIMAEGD</sequence>
<proteinExistence type="predicted"/>
<evidence type="ECO:0000256" key="1">
    <source>
        <dbReference type="SAM" id="MobiDB-lite"/>
    </source>
</evidence>
<dbReference type="EMBL" id="QGNW01001094">
    <property type="protein sequence ID" value="RVW56117.1"/>
    <property type="molecule type" value="Genomic_DNA"/>
</dbReference>
<dbReference type="PANTHER" id="PTHR35275:SF1">
    <property type="entry name" value="OS07G0585900 PROTEIN"/>
    <property type="match status" value="1"/>
</dbReference>
<protein>
    <submittedName>
        <fullName evidence="2">Uncharacterized protein</fullName>
    </submittedName>
</protein>
<organism evidence="2 3">
    <name type="scientific">Vitis vinifera</name>
    <name type="common">Grape</name>
    <dbReference type="NCBI Taxonomy" id="29760"/>
    <lineage>
        <taxon>Eukaryota</taxon>
        <taxon>Viridiplantae</taxon>
        <taxon>Streptophyta</taxon>
        <taxon>Embryophyta</taxon>
        <taxon>Tracheophyta</taxon>
        <taxon>Spermatophyta</taxon>
        <taxon>Magnoliopsida</taxon>
        <taxon>eudicotyledons</taxon>
        <taxon>Gunneridae</taxon>
        <taxon>Pentapetalae</taxon>
        <taxon>rosids</taxon>
        <taxon>Vitales</taxon>
        <taxon>Vitaceae</taxon>
        <taxon>Viteae</taxon>
        <taxon>Vitis</taxon>
    </lineage>
</organism>
<name>A0A438F7Y3_VITVI</name>
<feature type="region of interest" description="Disordered" evidence="1">
    <location>
        <begin position="17"/>
        <end position="42"/>
    </location>
</feature>
<evidence type="ECO:0000313" key="2">
    <source>
        <dbReference type="EMBL" id="RVW56117.1"/>
    </source>
</evidence>
<dbReference type="PANTHER" id="PTHR35275">
    <property type="entry name" value="ZCF37"/>
    <property type="match status" value="1"/>
</dbReference>